<evidence type="ECO:0000256" key="4">
    <source>
        <dbReference type="ARBA" id="ARBA00022737"/>
    </source>
</evidence>
<keyword evidence="8" id="KW-1185">Reference proteome</keyword>
<dbReference type="PANTHER" id="PTHR18359:SF0">
    <property type="entry name" value="U3 SMALL NUCLEOLAR RNA-ASSOCIATED PROTEIN 18 HOMOLOG"/>
    <property type="match status" value="1"/>
</dbReference>
<dbReference type="InterPro" id="IPR036322">
    <property type="entry name" value="WD40_repeat_dom_sf"/>
</dbReference>
<gene>
    <name evidence="7" type="ORF">WJX73_003878</name>
</gene>
<sequence length="236" mass="26470">MARSDIDQRKRRRLSAPQEEQAKQLEEFLFGLRKLRENEEEMKVSGKEYERRLRQLHKRMNPRTSWANSGKNKKLEVQLAGQDSDTEAVRLHDGASAEALLQGAGRLLNTRTAVLPSGSLEVSRVKDANVAEPSNAVIRSVEFHPSGQLLLTAGLDKRVRFFQVDGVRNDKIQSIYLEDLPIHKAAFARGGSQVVATGRRKHFYILDLEAAKVERVQSLVGCSAKSFESFVVSPTC</sequence>
<keyword evidence="2" id="KW-0698">rRNA processing</keyword>
<keyword evidence="3" id="KW-0853">WD repeat</keyword>
<name>A0AAW1NP92_9CHLO</name>
<evidence type="ECO:0000256" key="3">
    <source>
        <dbReference type="ARBA" id="ARBA00022574"/>
    </source>
</evidence>
<evidence type="ECO:0000313" key="8">
    <source>
        <dbReference type="Proteomes" id="UP001465755"/>
    </source>
</evidence>
<evidence type="ECO:0000256" key="1">
    <source>
        <dbReference type="ARBA" id="ARBA00004604"/>
    </source>
</evidence>
<dbReference type="Gene3D" id="2.130.10.10">
    <property type="entry name" value="YVTN repeat-like/Quinoprotein amine dehydrogenase"/>
    <property type="match status" value="1"/>
</dbReference>
<dbReference type="GO" id="GO:0006364">
    <property type="term" value="P:rRNA processing"/>
    <property type="evidence" value="ECO:0007669"/>
    <property type="project" value="UniProtKB-KW"/>
</dbReference>
<comment type="subcellular location">
    <subcellularLocation>
        <location evidence="1">Nucleus</location>
        <location evidence="1">Nucleolus</location>
    </subcellularLocation>
</comment>
<organism evidence="7 8">
    <name type="scientific">Symbiochloris irregularis</name>
    <dbReference type="NCBI Taxonomy" id="706552"/>
    <lineage>
        <taxon>Eukaryota</taxon>
        <taxon>Viridiplantae</taxon>
        <taxon>Chlorophyta</taxon>
        <taxon>core chlorophytes</taxon>
        <taxon>Trebouxiophyceae</taxon>
        <taxon>Trebouxiales</taxon>
        <taxon>Trebouxiaceae</taxon>
        <taxon>Symbiochloris</taxon>
    </lineage>
</organism>
<accession>A0AAW1NP92</accession>
<dbReference type="EMBL" id="JALJOQ010000271">
    <property type="protein sequence ID" value="KAK9786493.1"/>
    <property type="molecule type" value="Genomic_DNA"/>
</dbReference>
<dbReference type="InterPro" id="IPR045161">
    <property type="entry name" value="Utp18"/>
</dbReference>
<dbReference type="AlphaFoldDB" id="A0AAW1NP92"/>
<comment type="caution">
    <text evidence="7">The sequence shown here is derived from an EMBL/GenBank/DDBJ whole genome shotgun (WGS) entry which is preliminary data.</text>
</comment>
<dbReference type="PANTHER" id="PTHR18359">
    <property type="entry name" value="WD-REPEAT PROTEIN-RELATED"/>
    <property type="match status" value="1"/>
</dbReference>
<evidence type="ECO:0000256" key="6">
    <source>
        <dbReference type="SAM" id="MobiDB-lite"/>
    </source>
</evidence>
<protein>
    <recommendedName>
        <fullName evidence="9">U3 small nucleolar RNA-associated protein 18</fullName>
    </recommendedName>
</protein>
<dbReference type="GO" id="GO:0032040">
    <property type="term" value="C:small-subunit processome"/>
    <property type="evidence" value="ECO:0007669"/>
    <property type="project" value="TreeGrafter"/>
</dbReference>
<keyword evidence="4" id="KW-0677">Repeat</keyword>
<evidence type="ECO:0000256" key="5">
    <source>
        <dbReference type="ARBA" id="ARBA00023242"/>
    </source>
</evidence>
<dbReference type="SUPFAM" id="SSF50978">
    <property type="entry name" value="WD40 repeat-like"/>
    <property type="match status" value="1"/>
</dbReference>
<keyword evidence="5" id="KW-0539">Nucleus</keyword>
<dbReference type="InterPro" id="IPR015943">
    <property type="entry name" value="WD40/YVTN_repeat-like_dom_sf"/>
</dbReference>
<evidence type="ECO:0000313" key="7">
    <source>
        <dbReference type="EMBL" id="KAK9786493.1"/>
    </source>
</evidence>
<feature type="region of interest" description="Disordered" evidence="6">
    <location>
        <begin position="1"/>
        <end position="20"/>
    </location>
</feature>
<dbReference type="GO" id="GO:0034388">
    <property type="term" value="C:Pwp2p-containing subcomplex of 90S preribosome"/>
    <property type="evidence" value="ECO:0007669"/>
    <property type="project" value="TreeGrafter"/>
</dbReference>
<reference evidence="7 8" key="1">
    <citation type="journal article" date="2024" name="Nat. Commun.">
        <title>Phylogenomics reveals the evolutionary origins of lichenization in chlorophyte algae.</title>
        <authorList>
            <person name="Puginier C."/>
            <person name="Libourel C."/>
            <person name="Otte J."/>
            <person name="Skaloud P."/>
            <person name="Haon M."/>
            <person name="Grisel S."/>
            <person name="Petersen M."/>
            <person name="Berrin J.G."/>
            <person name="Delaux P.M."/>
            <person name="Dal Grande F."/>
            <person name="Keller J."/>
        </authorList>
    </citation>
    <scope>NUCLEOTIDE SEQUENCE [LARGE SCALE GENOMIC DNA]</scope>
    <source>
        <strain evidence="7 8">SAG 2036</strain>
    </source>
</reference>
<evidence type="ECO:0000256" key="2">
    <source>
        <dbReference type="ARBA" id="ARBA00022552"/>
    </source>
</evidence>
<proteinExistence type="predicted"/>
<dbReference type="Proteomes" id="UP001465755">
    <property type="component" value="Unassembled WGS sequence"/>
</dbReference>
<evidence type="ECO:0008006" key="9">
    <source>
        <dbReference type="Google" id="ProtNLM"/>
    </source>
</evidence>